<evidence type="ECO:0000256" key="1">
    <source>
        <dbReference type="SAM" id="MobiDB-lite"/>
    </source>
</evidence>
<accession>A0A5E4US37</accession>
<gene>
    <name evidence="2" type="ORF">PMO31116_02148</name>
</gene>
<keyword evidence="3" id="KW-1185">Reference proteome</keyword>
<sequence length="70" mass="7715">MVETYPPHGDDVAIRAFHSTWLDALRMRKAGARPEHGAPALVAFDAVPPREHHGAKSSKSSKSSNSYFRL</sequence>
<reference evidence="2 3" key="1">
    <citation type="submission" date="2019-08" db="EMBL/GenBank/DDBJ databases">
        <authorList>
            <person name="Peeters C."/>
        </authorList>
    </citation>
    <scope>NUCLEOTIDE SEQUENCE [LARGE SCALE GENOMIC DNA]</scope>
    <source>
        <strain evidence="2 3">LMG 31116</strain>
    </source>
</reference>
<feature type="compositionally biased region" description="Low complexity" evidence="1">
    <location>
        <begin position="57"/>
        <end position="70"/>
    </location>
</feature>
<feature type="region of interest" description="Disordered" evidence="1">
    <location>
        <begin position="46"/>
        <end position="70"/>
    </location>
</feature>
<proteinExistence type="predicted"/>
<evidence type="ECO:0000313" key="2">
    <source>
        <dbReference type="EMBL" id="VVE01829.1"/>
    </source>
</evidence>
<protein>
    <submittedName>
        <fullName evidence="2">Uncharacterized protein</fullName>
    </submittedName>
</protein>
<dbReference type="EMBL" id="CABPSD010000005">
    <property type="protein sequence ID" value="VVE01829.1"/>
    <property type="molecule type" value="Genomic_DNA"/>
</dbReference>
<dbReference type="AlphaFoldDB" id="A0A5E4US37"/>
<name>A0A5E4US37_9BURK</name>
<dbReference type="Proteomes" id="UP000368474">
    <property type="component" value="Unassembled WGS sequence"/>
</dbReference>
<dbReference type="RefSeq" id="WP_150566687.1">
    <property type="nucleotide sequence ID" value="NZ_CABPSD010000005.1"/>
</dbReference>
<organism evidence="2 3">
    <name type="scientific">Pandoraea morbifera</name>
    <dbReference type="NCBI Taxonomy" id="2508300"/>
    <lineage>
        <taxon>Bacteria</taxon>
        <taxon>Pseudomonadati</taxon>
        <taxon>Pseudomonadota</taxon>
        <taxon>Betaproteobacteria</taxon>
        <taxon>Burkholderiales</taxon>
        <taxon>Burkholderiaceae</taxon>
        <taxon>Pandoraea</taxon>
    </lineage>
</organism>
<evidence type="ECO:0000313" key="3">
    <source>
        <dbReference type="Proteomes" id="UP000368474"/>
    </source>
</evidence>